<dbReference type="PANTHER" id="PTHR43284">
    <property type="entry name" value="ASPARAGINE SYNTHETASE (GLUTAMINE-HYDROLYZING)"/>
    <property type="match status" value="1"/>
</dbReference>
<protein>
    <recommendedName>
        <fullName evidence="1">Asparagine synthetase domain-containing protein</fullName>
    </recommendedName>
</protein>
<dbReference type="GO" id="GO:0005829">
    <property type="term" value="C:cytosol"/>
    <property type="evidence" value="ECO:0007669"/>
    <property type="project" value="TreeGrafter"/>
</dbReference>
<organism evidence="2">
    <name type="scientific">marine sediment metagenome</name>
    <dbReference type="NCBI Taxonomy" id="412755"/>
    <lineage>
        <taxon>unclassified sequences</taxon>
        <taxon>metagenomes</taxon>
        <taxon>ecological metagenomes</taxon>
    </lineage>
</organism>
<dbReference type="EMBL" id="BARV01043094">
    <property type="protein sequence ID" value="GAI53765.1"/>
    <property type="molecule type" value="Genomic_DNA"/>
</dbReference>
<accession>X1QS57</accession>
<dbReference type="Gene3D" id="3.40.50.620">
    <property type="entry name" value="HUPs"/>
    <property type="match status" value="1"/>
</dbReference>
<dbReference type="PANTHER" id="PTHR43284:SF1">
    <property type="entry name" value="ASPARAGINE SYNTHETASE"/>
    <property type="match status" value="1"/>
</dbReference>
<proteinExistence type="predicted"/>
<dbReference type="Pfam" id="PF00733">
    <property type="entry name" value="Asn_synthase"/>
    <property type="match status" value="1"/>
</dbReference>
<feature type="non-terminal residue" evidence="2">
    <location>
        <position position="1"/>
    </location>
</feature>
<feature type="domain" description="Asparagine synthetase" evidence="1">
    <location>
        <begin position="5"/>
        <end position="97"/>
    </location>
</feature>
<dbReference type="CDD" id="cd01991">
    <property type="entry name" value="Asn_synthase_B_C"/>
    <property type="match status" value="1"/>
</dbReference>
<reference evidence="2" key="1">
    <citation type="journal article" date="2014" name="Front. Microbiol.">
        <title>High frequency of phylogenetically diverse reductive dehalogenase-homologous genes in deep subseafloor sedimentary metagenomes.</title>
        <authorList>
            <person name="Kawai M."/>
            <person name="Futagami T."/>
            <person name="Toyoda A."/>
            <person name="Takaki Y."/>
            <person name="Nishi S."/>
            <person name="Hori S."/>
            <person name="Arai W."/>
            <person name="Tsubouchi T."/>
            <person name="Morono Y."/>
            <person name="Uchiyama I."/>
            <person name="Ito T."/>
            <person name="Fujiyama A."/>
            <person name="Inagaki F."/>
            <person name="Takami H."/>
        </authorList>
    </citation>
    <scope>NUCLEOTIDE SEQUENCE</scope>
    <source>
        <strain evidence="2">Expedition CK06-06</strain>
    </source>
</reference>
<evidence type="ECO:0000259" key="1">
    <source>
        <dbReference type="Pfam" id="PF00733"/>
    </source>
</evidence>
<dbReference type="GO" id="GO:0006529">
    <property type="term" value="P:asparagine biosynthetic process"/>
    <property type="evidence" value="ECO:0007669"/>
    <property type="project" value="InterPro"/>
</dbReference>
<comment type="caution">
    <text evidence="2">The sequence shown here is derived from an EMBL/GenBank/DDBJ whole genome shotgun (WGS) entry which is preliminary data.</text>
</comment>
<name>X1QS57_9ZZZZ</name>
<dbReference type="GO" id="GO:0004066">
    <property type="term" value="F:asparagine synthase (glutamine-hydrolyzing) activity"/>
    <property type="evidence" value="ECO:0007669"/>
    <property type="project" value="InterPro"/>
</dbReference>
<dbReference type="SUPFAM" id="SSF52402">
    <property type="entry name" value="Adenine nucleotide alpha hydrolases-like"/>
    <property type="match status" value="1"/>
</dbReference>
<dbReference type="InterPro" id="IPR051786">
    <property type="entry name" value="ASN_synthetase/amidase"/>
</dbReference>
<evidence type="ECO:0000313" key="2">
    <source>
        <dbReference type="EMBL" id="GAI53765.1"/>
    </source>
</evidence>
<gene>
    <name evidence="2" type="ORF">S06H3_64494</name>
</gene>
<dbReference type="InterPro" id="IPR001962">
    <property type="entry name" value="Asn_synthase"/>
</dbReference>
<feature type="non-terminal residue" evidence="2">
    <location>
        <position position="118"/>
    </location>
</feature>
<dbReference type="InterPro" id="IPR014729">
    <property type="entry name" value="Rossmann-like_a/b/a_fold"/>
</dbReference>
<dbReference type="AlphaFoldDB" id="X1QS57"/>
<sequence length="118" mass="13285">PGGAAYNELDDARIVANHFGTEHHEILLDENDLIQALTTLVYHFDEPFGDAANFPTYLLSKFAKEYVTVSLSGEGGDEIFGGYRRYVVENLIARYPVLIGLLSNKMARRFFFNIPRLG</sequence>